<dbReference type="EMBL" id="JAAALK010000283">
    <property type="protein sequence ID" value="KAG8076099.1"/>
    <property type="molecule type" value="Genomic_DNA"/>
</dbReference>
<dbReference type="OrthoDB" id="67700at2759"/>
<proteinExistence type="predicted"/>
<protein>
    <submittedName>
        <fullName evidence="1">Uncharacterized protein</fullName>
    </submittedName>
</protein>
<evidence type="ECO:0000313" key="2">
    <source>
        <dbReference type="Proteomes" id="UP000729402"/>
    </source>
</evidence>
<dbReference type="PANTHER" id="PTHR46296">
    <property type="entry name" value="BNAA05G37250D PROTEIN"/>
    <property type="match status" value="1"/>
</dbReference>
<evidence type="ECO:0000313" key="1">
    <source>
        <dbReference type="EMBL" id="KAG8076099.1"/>
    </source>
</evidence>
<dbReference type="InterPro" id="IPR044511">
    <property type="entry name" value="At1g03370/At5g50170-like"/>
</dbReference>
<comment type="caution">
    <text evidence="1">The sequence shown here is derived from an EMBL/GenBank/DDBJ whole genome shotgun (WGS) entry which is preliminary data.</text>
</comment>
<organism evidence="1 2">
    <name type="scientific">Zizania palustris</name>
    <name type="common">Northern wild rice</name>
    <dbReference type="NCBI Taxonomy" id="103762"/>
    <lineage>
        <taxon>Eukaryota</taxon>
        <taxon>Viridiplantae</taxon>
        <taxon>Streptophyta</taxon>
        <taxon>Embryophyta</taxon>
        <taxon>Tracheophyta</taxon>
        <taxon>Spermatophyta</taxon>
        <taxon>Magnoliopsida</taxon>
        <taxon>Liliopsida</taxon>
        <taxon>Poales</taxon>
        <taxon>Poaceae</taxon>
        <taxon>BOP clade</taxon>
        <taxon>Oryzoideae</taxon>
        <taxon>Oryzeae</taxon>
        <taxon>Zizaniinae</taxon>
        <taxon>Zizania</taxon>
    </lineage>
</organism>
<keyword evidence="2" id="KW-1185">Reference proteome</keyword>
<dbReference type="AlphaFoldDB" id="A0A8J5W4L9"/>
<reference evidence="1" key="2">
    <citation type="submission" date="2021-02" db="EMBL/GenBank/DDBJ databases">
        <authorList>
            <person name="Kimball J.A."/>
            <person name="Haas M.W."/>
            <person name="Macchietto M."/>
            <person name="Kono T."/>
            <person name="Duquette J."/>
            <person name="Shao M."/>
        </authorList>
    </citation>
    <scope>NUCLEOTIDE SEQUENCE</scope>
    <source>
        <tissue evidence="1">Fresh leaf tissue</tissue>
    </source>
</reference>
<name>A0A8J5W4L9_ZIZPA</name>
<sequence>MGGPSLLIILHKDRGLDARHGAKQLDNEGRLKFHFQSFVSFNVAHKTIMALWKVRFMTPEQKVQLVEEESETEDLQNDESGSFLGIEEAKMSEVYSSTKPFDVLTLLDIFEGGPLEHQVMEKVGCIDYSASAWETVYQWVTTSICIFGTSGAGGIQAEDMQCTSFGWDSMVKELQE</sequence>
<reference evidence="1" key="1">
    <citation type="journal article" date="2021" name="bioRxiv">
        <title>Whole Genome Assembly and Annotation of Northern Wild Rice, Zizania palustris L., Supports a Whole Genome Duplication in the Zizania Genus.</title>
        <authorList>
            <person name="Haas M."/>
            <person name="Kono T."/>
            <person name="Macchietto M."/>
            <person name="Millas R."/>
            <person name="McGilp L."/>
            <person name="Shao M."/>
            <person name="Duquette J."/>
            <person name="Hirsch C.N."/>
            <person name="Kimball J."/>
        </authorList>
    </citation>
    <scope>NUCLEOTIDE SEQUENCE</scope>
    <source>
        <tissue evidence="1">Fresh leaf tissue</tissue>
    </source>
</reference>
<accession>A0A8J5W4L9</accession>
<gene>
    <name evidence="1" type="ORF">GUJ93_ZPchr0006g46329</name>
</gene>
<dbReference type="Proteomes" id="UP000729402">
    <property type="component" value="Unassembled WGS sequence"/>
</dbReference>
<dbReference type="PANTHER" id="PTHR46296:SF8">
    <property type="entry name" value="OS06G0297800 PROTEIN"/>
    <property type="match status" value="1"/>
</dbReference>